<reference evidence="4 6" key="2">
    <citation type="submission" date="2019-09" db="EMBL/GenBank/DDBJ databases">
        <title>Consistent, comparative and evidence-based genome assembly and annotation for Cryptosporidium parvum, C. hominis and C. tyzzeri.</title>
        <authorList>
            <person name="Baptista R.P."/>
            <person name="Li Y."/>
            <person name="Sateriale A."/>
            <person name="Ansell B."/>
            <person name="Jex A."/>
            <person name="Sanders M."/>
            <person name="Brooks K."/>
            <person name="Tracey A."/>
            <person name="Berriman M."/>
            <person name="Striepen B."/>
            <person name="Cotton J.A."/>
            <person name="Kissinger J.C."/>
        </authorList>
    </citation>
    <scope>NUCLEOTIDE SEQUENCE [LARGE SCALE GENOMIC DNA]</scope>
    <source>
        <strain evidence="4 6">IOWA-ATCC</strain>
    </source>
</reference>
<dbReference type="EMBL" id="CP044417">
    <property type="protein sequence ID" value="QOY41170.1"/>
    <property type="molecule type" value="Genomic_DNA"/>
</dbReference>
<evidence type="ECO:0000313" key="4">
    <source>
        <dbReference type="EMBL" id="QOY41170.1"/>
    </source>
</evidence>
<evidence type="ECO:0000313" key="3">
    <source>
        <dbReference type="EMBL" id="CAD98575.1"/>
    </source>
</evidence>
<feature type="coiled-coil region" evidence="1">
    <location>
        <begin position="512"/>
        <end position="609"/>
    </location>
</feature>
<sequence length="697" mass="82359">MEIKKITQMQQDEIFQENLELFLRNCELNREVGWREVENTDLLVRLNDYKENQKSLELFIKKLKEDEIDSCLGEISAKSQLKESQKIVRSLEKYNEYLKAMLRKYMNAGCHINKILNGEKITSEGSLENESEDEFRENLKKCLNILELLSMDIEEQVKYKDKYKALKTENKDLKGRIEKLTRVKPSKKVRMEVSLTIIEPFEFDKELIKDTQIVEDVFEQIKNDPVDKSLEEEDIDNKEIDISYEVECLNYLIKQHKKENFELKQKIFEYEFKDNKLDVEALIESKLMDKQRELDELEEEYSNWVIRLQGENSELRKVIEIQEKKQSEFIDNFTKKSQEKAKEMQNMQLKLVENYEERLREKNEELRKLRGENIQGEKDSIEIESLNKIIKSLEEKLVSISSERHRLSLELEKTAKDLKDTDKRLVLSEEEIKKREKEFDSLKAEQEKILEEYYHEKKLHQKFEQDAHSLKKELDNVLSDMYKNQKKTRSGIVGDSIDSDKISSIEAVIKHCKELEGKVEELGCELDQLKSGKSVTYTNSSHNNAEIETLFDQVQSLRKEREQLKKDIRQRDWAKVEVEILHKRITEEIDQLKRDNTRLMLENLRLRDSGGIQISQRQNFLNSNNENIQANSTRSSISGDKQELLNKGTETNPSNLEETNHNNSNVSVSRNSIQSILNLKAPRRPSLLVQQRNYSEK</sequence>
<dbReference type="VEuPathDB" id="CryptoDB:CPATCC_0014420"/>
<evidence type="ECO:0000256" key="1">
    <source>
        <dbReference type="SAM" id="Coils"/>
    </source>
</evidence>
<feature type="coiled-coil region" evidence="1">
    <location>
        <begin position="280"/>
        <end position="480"/>
    </location>
</feature>
<reference evidence="3 5" key="1">
    <citation type="journal article" date="2003" name="Genome Res.">
        <title>Integrated mapping, chromosomal sequencing and sequence analysis of Cryptosporidium parvum.</title>
        <authorList>
            <person name="Bankier A.T."/>
            <person name="Spriggs H.F."/>
            <person name="Fartmann B."/>
            <person name="Konfortov B.A."/>
            <person name="Madera M."/>
            <person name="Vogel C."/>
            <person name="Teichmann S.A."/>
            <person name="Ivens A."/>
            <person name="Dear P.H."/>
        </authorList>
    </citation>
    <scope>NUCLEOTIDE SEQUENCE [LARGE SCALE GENOMIC DNA]</scope>
    <source>
        <strain evidence="3">Iowa</strain>
    </source>
</reference>
<feature type="coiled-coil region" evidence="1">
    <location>
        <begin position="156"/>
        <end position="183"/>
    </location>
</feature>
<keyword evidence="1" id="KW-0175">Coiled coil</keyword>
<feature type="compositionally biased region" description="Polar residues" evidence="2">
    <location>
        <begin position="624"/>
        <end position="639"/>
    </location>
</feature>
<dbReference type="EMBL" id="BX538351">
    <property type="protein sequence ID" value="CAD98575.1"/>
    <property type="molecule type" value="Genomic_DNA"/>
</dbReference>
<organism evidence="3 5">
    <name type="scientific">Cryptosporidium parvum</name>
    <dbReference type="NCBI Taxonomy" id="5807"/>
    <lineage>
        <taxon>Eukaryota</taxon>
        <taxon>Sar</taxon>
        <taxon>Alveolata</taxon>
        <taxon>Apicomplexa</taxon>
        <taxon>Conoidasida</taxon>
        <taxon>Coccidia</taxon>
        <taxon>Eucoccidiorida</taxon>
        <taxon>Eimeriorina</taxon>
        <taxon>Cryptosporidiidae</taxon>
        <taxon>Cryptosporidium</taxon>
    </lineage>
</organism>
<evidence type="ECO:0000256" key="2">
    <source>
        <dbReference type="SAM" id="MobiDB-lite"/>
    </source>
</evidence>
<gene>
    <name evidence="3" type="ORF">1MB.338</name>
    <name evidence="4" type="ORF">CPATCC_002825</name>
</gene>
<feature type="region of interest" description="Disordered" evidence="2">
    <location>
        <begin position="624"/>
        <end position="669"/>
    </location>
</feature>
<accession>A0A7G2HJT1</accession>
<proteinExistence type="predicted"/>
<feature type="compositionally biased region" description="Polar residues" evidence="2">
    <location>
        <begin position="648"/>
        <end position="657"/>
    </location>
</feature>
<dbReference type="Proteomes" id="UP000593906">
    <property type="component" value="Chromosome 6"/>
</dbReference>
<dbReference type="AlphaFoldDB" id="A0A7G2HJT1"/>
<dbReference type="OMA" id="IHNEEMN"/>
<name>A0A7G2HJT1_CRYPV</name>
<evidence type="ECO:0000313" key="5">
    <source>
        <dbReference type="Proteomes" id="UP000242991"/>
    </source>
</evidence>
<protein>
    <submittedName>
        <fullName evidence="3">Repeat organellar protein, possible</fullName>
    </submittedName>
</protein>
<evidence type="ECO:0000313" key="6">
    <source>
        <dbReference type="Proteomes" id="UP000593906"/>
    </source>
</evidence>
<dbReference type="Proteomes" id="UP000242991">
    <property type="component" value="Chromosome 6"/>
</dbReference>